<proteinExistence type="predicted"/>
<organism evidence="2">
    <name type="scientific">Eutreptiella gymnastica</name>
    <dbReference type="NCBI Taxonomy" id="73025"/>
    <lineage>
        <taxon>Eukaryota</taxon>
        <taxon>Discoba</taxon>
        <taxon>Euglenozoa</taxon>
        <taxon>Euglenida</taxon>
        <taxon>Spirocuta</taxon>
        <taxon>Euglenophyceae</taxon>
        <taxon>Eutreptiales</taxon>
        <taxon>Eutreptiaceae</taxon>
        <taxon>Eutreptiella</taxon>
    </lineage>
</organism>
<evidence type="ECO:0000313" key="2">
    <source>
        <dbReference type="EMBL" id="CAE0840852.1"/>
    </source>
</evidence>
<evidence type="ECO:0000256" key="1">
    <source>
        <dbReference type="SAM" id="MobiDB-lite"/>
    </source>
</evidence>
<evidence type="ECO:0008006" key="3">
    <source>
        <dbReference type="Google" id="ProtNLM"/>
    </source>
</evidence>
<gene>
    <name evidence="2" type="ORF">EGYM00163_LOCUS51500</name>
</gene>
<reference evidence="2" key="1">
    <citation type="submission" date="2021-01" db="EMBL/GenBank/DDBJ databases">
        <authorList>
            <person name="Corre E."/>
            <person name="Pelletier E."/>
            <person name="Niang G."/>
            <person name="Scheremetjew M."/>
            <person name="Finn R."/>
            <person name="Kale V."/>
            <person name="Holt S."/>
            <person name="Cochrane G."/>
            <person name="Meng A."/>
            <person name="Brown T."/>
            <person name="Cohen L."/>
        </authorList>
    </citation>
    <scope>NUCLEOTIDE SEQUENCE</scope>
    <source>
        <strain evidence="2">CCMP1594</strain>
    </source>
</reference>
<sequence length="208" mass="23084">MSQPMPTPSATPQIAAPLPPQETTKPLNRGGGAAVGPKPNGAEGFENKWATSMLMAPCNNTGMCLLSCFCPWCCAFKQRKKLLENKMENYVCCAGIWGSCTEKTRSCTDPAPELCLCLEVFICLGCAVHGNRWLVQQRYQLENECFDVFLMWVACLCSCLACITGEDELEFLADLIFYIVIGCMLSQHDLEMKTRNFPDDGPVQQQME</sequence>
<name>A0A7S4GLW0_9EUGL</name>
<dbReference type="AlphaFoldDB" id="A0A7S4GLW0"/>
<dbReference type="PANTHER" id="PTHR31152">
    <property type="entry name" value="PLAC8 FAMILY PROTEIN"/>
    <property type="match status" value="1"/>
</dbReference>
<dbReference type="EMBL" id="HBJA01149688">
    <property type="protein sequence ID" value="CAE0840852.1"/>
    <property type="molecule type" value="Transcribed_RNA"/>
</dbReference>
<protein>
    <recommendedName>
        <fullName evidence="3">PLAC8 family protein</fullName>
    </recommendedName>
</protein>
<accession>A0A7S4GLW0</accession>
<dbReference type="PANTHER" id="PTHR31152:SF1">
    <property type="entry name" value="PLAC8 FAMILY PROTEIN"/>
    <property type="match status" value="1"/>
</dbReference>
<feature type="region of interest" description="Disordered" evidence="1">
    <location>
        <begin position="1"/>
        <end position="39"/>
    </location>
</feature>